<accession>E0S1T6</accession>
<evidence type="ECO:0000256" key="1">
    <source>
        <dbReference type="SAM" id="Phobius"/>
    </source>
</evidence>
<feature type="transmembrane region" description="Helical" evidence="1">
    <location>
        <begin position="89"/>
        <end position="110"/>
    </location>
</feature>
<keyword evidence="1" id="KW-1133">Transmembrane helix</keyword>
<dbReference type="HOGENOM" id="CLU_1640643_0_0_9"/>
<evidence type="ECO:0000313" key="3">
    <source>
        <dbReference type="Proteomes" id="UP000001299"/>
    </source>
</evidence>
<feature type="transmembrane region" description="Helical" evidence="1">
    <location>
        <begin position="116"/>
        <end position="135"/>
    </location>
</feature>
<dbReference type="RefSeq" id="WP_013280417.1">
    <property type="nucleotide sequence ID" value="NC_014387.1"/>
</dbReference>
<organism evidence="2 3">
    <name type="scientific">Butyrivibrio proteoclasticus (strain ATCC 51982 / DSM 14932 / B316)</name>
    <name type="common">Clostridium proteoclasticum</name>
    <dbReference type="NCBI Taxonomy" id="515622"/>
    <lineage>
        <taxon>Bacteria</taxon>
        <taxon>Bacillati</taxon>
        <taxon>Bacillota</taxon>
        <taxon>Clostridia</taxon>
        <taxon>Lachnospirales</taxon>
        <taxon>Lachnospiraceae</taxon>
        <taxon>Butyrivibrio</taxon>
    </lineage>
</organism>
<evidence type="ECO:0000313" key="2">
    <source>
        <dbReference type="EMBL" id="ADL33761.1"/>
    </source>
</evidence>
<keyword evidence="1" id="KW-0812">Transmembrane</keyword>
<proteinExistence type="predicted"/>
<protein>
    <submittedName>
        <fullName evidence="2">Uncharacterized protein</fullName>
    </submittedName>
</protein>
<dbReference type="eggNOG" id="ENOG5030F9P">
    <property type="taxonomic scope" value="Bacteria"/>
</dbReference>
<feature type="transmembrane region" description="Helical" evidence="1">
    <location>
        <begin position="12"/>
        <end position="36"/>
    </location>
</feature>
<feature type="transmembrane region" description="Helical" evidence="1">
    <location>
        <begin position="56"/>
        <end position="82"/>
    </location>
</feature>
<keyword evidence="1" id="KW-0472">Membrane</keyword>
<dbReference type="AlphaFoldDB" id="E0S1T6"/>
<dbReference type="KEGG" id="bpb:bpr_I1019"/>
<dbReference type="Proteomes" id="UP000001299">
    <property type="component" value="Chromosome 1"/>
</dbReference>
<keyword evidence="3" id="KW-1185">Reference proteome</keyword>
<reference evidence="2 3" key="1">
    <citation type="journal article" date="2010" name="PLoS ONE">
        <title>The glycobiome of the rumen bacterium Butyrivibrio proteoclasticus B316(T) highlights adaptation to a polysaccharide-rich environment.</title>
        <authorList>
            <person name="Kelly W.J."/>
            <person name="Leahy S.C."/>
            <person name="Altermann E."/>
            <person name="Yeoman C.J."/>
            <person name="Dunne J.C."/>
            <person name="Kong Z."/>
            <person name="Pacheco D.M."/>
            <person name="Li D."/>
            <person name="Noel S.J."/>
            <person name="Moon C.D."/>
            <person name="Cookson A.L."/>
            <person name="Attwood G.T."/>
        </authorList>
    </citation>
    <scope>NUCLEOTIDE SEQUENCE [LARGE SCALE GENOMIC DNA]</scope>
    <source>
        <strain evidence="3">ATCC 51982 / DSM 14932 / B316</strain>
    </source>
</reference>
<sequence>MRKVTCIRRFSEMSVAFMVLGLTGLIWGSLMLYSGISCYLYNLSIGFGATNLIVNAVINGSVILVSGIVLMILCLFSLFPIISKFKVDFIWGLSLSSLFFAVVGIIRNLFMKSDVFSELVSLLTVIVCGIIFYMVNYTKRQMDKRALRTSAQPDMALRKVG</sequence>
<dbReference type="EMBL" id="CP001810">
    <property type="protein sequence ID" value="ADL33761.1"/>
    <property type="molecule type" value="Genomic_DNA"/>
</dbReference>
<gene>
    <name evidence="2" type="ordered locus">bpr_I1019</name>
</gene>
<name>E0S1T6_BUTPB</name>